<dbReference type="EMBL" id="BAAAPO010000044">
    <property type="protein sequence ID" value="GAA1803518.1"/>
    <property type="molecule type" value="Genomic_DNA"/>
</dbReference>
<evidence type="ECO:0000259" key="9">
    <source>
        <dbReference type="Pfam" id="PF13579"/>
    </source>
</evidence>
<comment type="similarity">
    <text evidence="1 7">Belongs to the glycosyltransferase group 1 family. MshA subfamily.</text>
</comment>
<feature type="binding site" evidence="7">
    <location>
        <position position="82"/>
    </location>
    <ligand>
        <name>1D-myo-inositol 3-phosphate</name>
        <dbReference type="ChEBI" id="CHEBI:58401"/>
    </ligand>
</feature>
<evidence type="ECO:0000256" key="5">
    <source>
        <dbReference type="ARBA" id="ARBA00022842"/>
    </source>
</evidence>
<comment type="subunit">
    <text evidence="7">Homodimer.</text>
</comment>
<feature type="binding site" evidence="7">
    <location>
        <begin position="19"/>
        <end position="20"/>
    </location>
    <ligand>
        <name>UDP-N-acetyl-alpha-D-glucosamine</name>
        <dbReference type="ChEBI" id="CHEBI:57705"/>
    </ligand>
</feature>
<evidence type="ECO:0000256" key="1">
    <source>
        <dbReference type="ARBA" id="ARBA00008449"/>
    </source>
</evidence>
<dbReference type="PANTHER" id="PTHR12526:SF510">
    <property type="entry name" value="D-INOSITOL 3-PHOSPHATE GLYCOSYLTRANSFERASE"/>
    <property type="match status" value="1"/>
</dbReference>
<keyword evidence="3 7" id="KW-0808">Transferase</keyword>
<comment type="function">
    <text evidence="7">Catalyzes the transfer of a N-acetyl-glucosamine moiety to 1D-myo-inositol 3-phosphate to produce 1D-myo-inositol 2-acetamido-2-deoxy-glucopyranoside 3-phosphate in the mycothiol biosynthesis pathway.</text>
</comment>
<feature type="binding site" evidence="7">
    <location>
        <begin position="24"/>
        <end position="29"/>
    </location>
    <ligand>
        <name>1D-myo-inositol 3-phosphate</name>
        <dbReference type="ChEBI" id="CHEBI:58401"/>
    </ligand>
</feature>
<dbReference type="PANTHER" id="PTHR12526">
    <property type="entry name" value="GLYCOSYLTRANSFERASE"/>
    <property type="match status" value="1"/>
</dbReference>
<dbReference type="EC" id="2.4.1.250" evidence="7"/>
<dbReference type="InterPro" id="IPR028098">
    <property type="entry name" value="Glyco_trans_4-like_N"/>
</dbReference>
<feature type="binding site" evidence="7">
    <location>
        <position position="13"/>
    </location>
    <ligand>
        <name>1D-myo-inositol 3-phosphate</name>
        <dbReference type="ChEBI" id="CHEBI:58401"/>
    </ligand>
</feature>
<proteinExistence type="inferred from homology"/>
<dbReference type="Gene3D" id="3.40.50.2000">
    <property type="entry name" value="Glycogen Phosphorylase B"/>
    <property type="match status" value="2"/>
</dbReference>
<keyword evidence="2 7" id="KW-0328">Glycosyltransferase</keyword>
<evidence type="ECO:0000313" key="10">
    <source>
        <dbReference type="EMBL" id="GAA1803518.1"/>
    </source>
</evidence>
<evidence type="ECO:0000259" key="8">
    <source>
        <dbReference type="Pfam" id="PF00534"/>
    </source>
</evidence>
<dbReference type="RefSeq" id="WP_344086959.1">
    <property type="nucleotide sequence ID" value="NZ_BAAAPO010000044.1"/>
</dbReference>
<feature type="binding site" evidence="7">
    <location>
        <position position="27"/>
    </location>
    <ligand>
        <name>UDP-N-acetyl-alpha-D-glucosamine</name>
        <dbReference type="ChEBI" id="CHEBI:57705"/>
    </ligand>
</feature>
<evidence type="ECO:0000313" key="11">
    <source>
        <dbReference type="Proteomes" id="UP001499938"/>
    </source>
</evidence>
<evidence type="ECO:0000256" key="7">
    <source>
        <dbReference type="HAMAP-Rule" id="MF_01695"/>
    </source>
</evidence>
<keyword evidence="5 7" id="KW-0460">Magnesium</keyword>
<feature type="binding site" evidence="7">
    <location>
        <position position="309"/>
    </location>
    <ligand>
        <name>Mg(2+)</name>
        <dbReference type="ChEBI" id="CHEBI:18420"/>
    </ligand>
</feature>
<feature type="binding site" evidence="7">
    <location>
        <position position="329"/>
    </location>
    <ligand>
        <name>UDP-N-acetyl-alpha-D-glucosamine</name>
        <dbReference type="ChEBI" id="CHEBI:57705"/>
    </ligand>
</feature>
<sequence length="416" mass="44261">MSGLRRVALISMHTSPIAQPGTGDAGGMNVYVAETAQRLAARGIEVEIFTRATTSAQEPVFHPSPGVLVRHVPAGPFEGLSKADLPGQLCAFAAGVMREGARSPEGWFDVIHSHYWLSGQVGWLVSDRWRVPLVHTMHTMAKVKNAYLSADDIAEPPGRLIGEEQVVGAADVLVANTEQERQELISLYAADPARVRVVSPGVDLDLFSPGDRATARRNVAVAQEDLLLLFVGRIQPLKAPDVLVRAAARLIGRGDGLSGRIRVAILGGESGTGAGQTERLRQLADDLGIGHRVIFGEPVARDVLAQWFRAADLVIVPSYNESFGLVAIEAAACGTPVVAAAVGGLPDAVGPGGVLVEGHDPHTWADAIGALLADPDARDALGRKAIEHARGFSWERTVDHLVEVYEQAREDQETDS</sequence>
<dbReference type="Proteomes" id="UP001499938">
    <property type="component" value="Unassembled WGS sequence"/>
</dbReference>
<feature type="binding site" evidence="7">
    <location>
        <position position="115"/>
    </location>
    <ligand>
        <name>1D-myo-inositol 3-phosphate</name>
        <dbReference type="ChEBI" id="CHEBI:58401"/>
    </ligand>
</feature>
<feature type="binding site" evidence="7">
    <location>
        <position position="308"/>
    </location>
    <ligand>
        <name>Mg(2+)</name>
        <dbReference type="ChEBI" id="CHEBI:18420"/>
    </ligand>
</feature>
<evidence type="ECO:0000256" key="3">
    <source>
        <dbReference type="ARBA" id="ARBA00022679"/>
    </source>
</evidence>
<accession>A0ABN2LZ65</accession>
<dbReference type="NCBIfam" id="TIGR03449">
    <property type="entry name" value="mycothiol_MshA"/>
    <property type="match status" value="1"/>
</dbReference>
<dbReference type="HAMAP" id="MF_01695">
    <property type="entry name" value="MshA"/>
    <property type="match status" value="1"/>
</dbReference>
<feature type="binding site" evidence="7">
    <location>
        <position position="238"/>
    </location>
    <ligand>
        <name>UDP-N-acetyl-alpha-D-glucosamine</name>
        <dbReference type="ChEBI" id="CHEBI:57705"/>
    </ligand>
</feature>
<dbReference type="CDD" id="cd03800">
    <property type="entry name" value="GT4_sucrose_synthase"/>
    <property type="match status" value="1"/>
</dbReference>
<reference evidence="10 11" key="1">
    <citation type="journal article" date="2019" name="Int. J. Syst. Evol. Microbiol.">
        <title>The Global Catalogue of Microorganisms (GCM) 10K type strain sequencing project: providing services to taxonomists for standard genome sequencing and annotation.</title>
        <authorList>
            <consortium name="The Broad Institute Genomics Platform"/>
            <consortium name="The Broad Institute Genome Sequencing Center for Infectious Disease"/>
            <person name="Wu L."/>
            <person name="Ma J."/>
        </authorList>
    </citation>
    <scope>NUCLEOTIDE SEQUENCE [LARGE SCALE GENOMIC DNA]</scope>
    <source>
        <strain evidence="10 11">JCM 15592</strain>
    </source>
</reference>
<protein>
    <recommendedName>
        <fullName evidence="7">D-inositol-3-phosphate glycosyltransferase</fullName>
        <ecNumber evidence="7">2.4.1.250</ecNumber>
    </recommendedName>
    <alternativeName>
        <fullName evidence="7">N-acetylglucosamine-inositol-phosphate N-acetylglucosaminyltransferase</fullName>
        <shortName evidence="7">GlcNAc-Ins-P N-acetylglucosaminyltransferase</shortName>
    </alternativeName>
</protein>
<keyword evidence="4 7" id="KW-0479">Metal-binding</keyword>
<evidence type="ECO:0000256" key="2">
    <source>
        <dbReference type="ARBA" id="ARBA00022676"/>
    </source>
</evidence>
<feature type="binding site" evidence="7">
    <location>
        <position position="311"/>
    </location>
    <ligand>
        <name>Mg(2+)</name>
        <dbReference type="ChEBI" id="CHEBI:18420"/>
    </ligand>
</feature>
<name>A0ABN2LZ65_9MICO</name>
<dbReference type="Pfam" id="PF13579">
    <property type="entry name" value="Glyco_trans_4_4"/>
    <property type="match status" value="1"/>
</dbReference>
<keyword evidence="11" id="KW-1185">Reference proteome</keyword>
<feature type="binding site" evidence="7">
    <location>
        <position position="299"/>
    </location>
    <ligand>
        <name>UDP-N-acetyl-alpha-D-glucosamine</name>
        <dbReference type="ChEBI" id="CHEBI:57705"/>
    </ligand>
</feature>
<evidence type="ECO:0000256" key="4">
    <source>
        <dbReference type="ARBA" id="ARBA00022723"/>
    </source>
</evidence>
<dbReference type="InterPro" id="IPR001296">
    <property type="entry name" value="Glyco_trans_1"/>
</dbReference>
<feature type="domain" description="Glycosyltransferase subfamily 4-like N-terminal" evidence="9">
    <location>
        <begin position="26"/>
        <end position="201"/>
    </location>
</feature>
<comment type="catalytic activity">
    <reaction evidence="6 7">
        <text>1D-myo-inositol 3-phosphate + UDP-N-acetyl-alpha-D-glucosamine = 1D-myo-inositol 2-acetamido-2-deoxy-alpha-D-glucopyranoside 3-phosphate + UDP + H(+)</text>
        <dbReference type="Rhea" id="RHEA:26188"/>
        <dbReference type="ChEBI" id="CHEBI:15378"/>
        <dbReference type="ChEBI" id="CHEBI:57705"/>
        <dbReference type="ChEBI" id="CHEBI:58223"/>
        <dbReference type="ChEBI" id="CHEBI:58401"/>
        <dbReference type="ChEBI" id="CHEBI:58892"/>
        <dbReference type="EC" id="2.4.1.250"/>
    </reaction>
</comment>
<comment type="caution">
    <text evidence="10">The sequence shown here is derived from an EMBL/GenBank/DDBJ whole genome shotgun (WGS) entry which is preliminary data.</text>
</comment>
<dbReference type="InterPro" id="IPR017814">
    <property type="entry name" value="Mycothiol_biosynthesis_MshA"/>
</dbReference>
<feature type="binding site" evidence="7">
    <location>
        <position position="233"/>
    </location>
    <ligand>
        <name>UDP-N-acetyl-alpha-D-glucosamine</name>
        <dbReference type="ChEBI" id="CHEBI:57705"/>
    </ligand>
</feature>
<dbReference type="Pfam" id="PF00534">
    <property type="entry name" value="Glycos_transf_1"/>
    <property type="match status" value="1"/>
</dbReference>
<feature type="domain" description="Glycosyl transferase family 1" evidence="8">
    <location>
        <begin position="212"/>
        <end position="387"/>
    </location>
</feature>
<feature type="binding site" evidence="7">
    <location>
        <position position="321"/>
    </location>
    <ligand>
        <name>UDP-N-acetyl-alpha-D-glucosamine</name>
        <dbReference type="ChEBI" id="CHEBI:57705"/>
    </ligand>
</feature>
<organism evidence="10 11">
    <name type="scientific">Nostocoides veronense</name>
    <dbReference type="NCBI Taxonomy" id="330836"/>
    <lineage>
        <taxon>Bacteria</taxon>
        <taxon>Bacillati</taxon>
        <taxon>Actinomycetota</taxon>
        <taxon>Actinomycetes</taxon>
        <taxon>Micrococcales</taxon>
        <taxon>Intrasporangiaceae</taxon>
        <taxon>Nostocoides</taxon>
    </lineage>
</organism>
<feature type="binding site" evidence="7">
    <location>
        <position position="335"/>
    </location>
    <ligand>
        <name>Mg(2+)</name>
        <dbReference type="ChEBI" id="CHEBI:18420"/>
    </ligand>
</feature>
<dbReference type="SUPFAM" id="SSF53756">
    <property type="entry name" value="UDP-Glycosyltransferase/glycogen phosphorylase"/>
    <property type="match status" value="1"/>
</dbReference>
<evidence type="ECO:0000256" key="6">
    <source>
        <dbReference type="ARBA" id="ARBA00048131"/>
    </source>
</evidence>
<gene>
    <name evidence="7 10" type="primary">mshA</name>
    <name evidence="10" type="ORF">GCM10009811_28960</name>
</gene>
<feature type="binding site" evidence="7">
    <location>
        <position position="139"/>
    </location>
    <ligand>
        <name>1D-myo-inositol 3-phosphate</name>
        <dbReference type="ChEBI" id="CHEBI:58401"/>
    </ligand>
</feature>
<feature type="binding site" evidence="7">
    <location>
        <position position="159"/>
    </location>
    <ligand>
        <name>1D-myo-inositol 3-phosphate</name>
        <dbReference type="ChEBI" id="CHEBI:58401"/>
    </ligand>
</feature>